<evidence type="ECO:0000313" key="1">
    <source>
        <dbReference type="EMBL" id="MFC0524696.1"/>
    </source>
</evidence>
<reference evidence="1 2" key="1">
    <citation type="submission" date="2024-09" db="EMBL/GenBank/DDBJ databases">
        <authorList>
            <person name="Sun Q."/>
            <person name="Mori K."/>
        </authorList>
    </citation>
    <scope>NUCLEOTIDE SEQUENCE [LARGE SCALE GENOMIC DNA]</scope>
    <source>
        <strain evidence="1 2">NCAIM B.02529</strain>
    </source>
</reference>
<dbReference type="EMBL" id="JBHLTP010000011">
    <property type="protein sequence ID" value="MFC0524696.1"/>
    <property type="molecule type" value="Genomic_DNA"/>
</dbReference>
<organism evidence="1 2">
    <name type="scientific">Pontibacillus salicampi</name>
    <dbReference type="NCBI Taxonomy" id="1449801"/>
    <lineage>
        <taxon>Bacteria</taxon>
        <taxon>Bacillati</taxon>
        <taxon>Bacillota</taxon>
        <taxon>Bacilli</taxon>
        <taxon>Bacillales</taxon>
        <taxon>Bacillaceae</taxon>
        <taxon>Pontibacillus</taxon>
    </lineage>
</organism>
<name>A0ABV6LQK2_9BACI</name>
<comment type="caution">
    <text evidence="1">The sequence shown here is derived from an EMBL/GenBank/DDBJ whole genome shotgun (WGS) entry which is preliminary data.</text>
</comment>
<sequence length="84" mass="9965">MINILQKIKPNYTMTYRYQCPITANSFVFTKKNADSVIHITRNEVEIDAIEDNTIKKDEKKFRAVCRGYVKEKIKPEHEQFKIV</sequence>
<dbReference type="RefSeq" id="WP_377348939.1">
    <property type="nucleotide sequence ID" value="NZ_JBHLTP010000011.1"/>
</dbReference>
<evidence type="ECO:0000313" key="2">
    <source>
        <dbReference type="Proteomes" id="UP001589836"/>
    </source>
</evidence>
<protein>
    <submittedName>
        <fullName evidence="1">Uncharacterized protein</fullName>
    </submittedName>
</protein>
<proteinExistence type="predicted"/>
<accession>A0ABV6LQK2</accession>
<keyword evidence="2" id="KW-1185">Reference proteome</keyword>
<gene>
    <name evidence="1" type="ORF">ACFFGV_14050</name>
</gene>
<dbReference type="Proteomes" id="UP001589836">
    <property type="component" value="Unassembled WGS sequence"/>
</dbReference>